<accession>A0A7H0SQW1</accession>
<dbReference type="Gene3D" id="1.10.3470.10">
    <property type="entry name" value="ABC transporter involved in vitamin B12 uptake, BtuC"/>
    <property type="match status" value="1"/>
</dbReference>
<dbReference type="AlphaFoldDB" id="A0A7H0SQW1"/>
<dbReference type="EMBL" id="CP046884">
    <property type="protein sequence ID" value="QNQ90936.1"/>
    <property type="molecule type" value="Genomic_DNA"/>
</dbReference>
<comment type="similarity">
    <text evidence="2">Belongs to the binding-protein-dependent transport system permease family. FecCD subfamily.</text>
</comment>
<feature type="transmembrane region" description="Helical" evidence="8">
    <location>
        <begin position="265"/>
        <end position="282"/>
    </location>
</feature>
<keyword evidence="3" id="KW-0813">Transport</keyword>
<evidence type="ECO:0000256" key="6">
    <source>
        <dbReference type="ARBA" id="ARBA00022989"/>
    </source>
</evidence>
<evidence type="ECO:0000256" key="8">
    <source>
        <dbReference type="SAM" id="Phobius"/>
    </source>
</evidence>
<evidence type="ECO:0000313" key="9">
    <source>
        <dbReference type="EMBL" id="QNQ90936.1"/>
    </source>
</evidence>
<organism evidence="9 10">
    <name type="scientific">Corynebacterium poyangense</name>
    <dbReference type="NCBI Taxonomy" id="2684405"/>
    <lineage>
        <taxon>Bacteria</taxon>
        <taxon>Bacillati</taxon>
        <taxon>Actinomycetota</taxon>
        <taxon>Actinomycetes</taxon>
        <taxon>Mycobacteriales</taxon>
        <taxon>Corynebacteriaceae</taxon>
        <taxon>Corynebacterium</taxon>
    </lineage>
</organism>
<gene>
    <name evidence="9" type="ORF">GP475_10075</name>
</gene>
<dbReference type="CDD" id="cd06550">
    <property type="entry name" value="TM_ABC_iron-siderophores_like"/>
    <property type="match status" value="1"/>
</dbReference>
<dbReference type="SUPFAM" id="SSF81345">
    <property type="entry name" value="ABC transporter involved in vitamin B12 uptake, BtuC"/>
    <property type="match status" value="1"/>
</dbReference>
<keyword evidence="7 8" id="KW-0472">Membrane</keyword>
<dbReference type="PANTHER" id="PTHR30472">
    <property type="entry name" value="FERRIC ENTEROBACTIN TRANSPORT SYSTEM PERMEASE PROTEIN"/>
    <property type="match status" value="1"/>
</dbReference>
<comment type="subcellular location">
    <subcellularLocation>
        <location evidence="1">Cell membrane</location>
        <topology evidence="1">Multi-pass membrane protein</topology>
    </subcellularLocation>
</comment>
<feature type="transmembrane region" description="Helical" evidence="8">
    <location>
        <begin position="294"/>
        <end position="315"/>
    </location>
</feature>
<evidence type="ECO:0000256" key="4">
    <source>
        <dbReference type="ARBA" id="ARBA00022475"/>
    </source>
</evidence>
<dbReference type="FunFam" id="1.10.3470.10:FF:000001">
    <property type="entry name" value="Vitamin B12 ABC transporter permease BtuC"/>
    <property type="match status" value="1"/>
</dbReference>
<feature type="transmembrane region" description="Helical" evidence="8">
    <location>
        <begin position="47"/>
        <end position="67"/>
    </location>
</feature>
<protein>
    <submittedName>
        <fullName evidence="9">Iron chelate uptake ABC transporter family permease subunit</fullName>
    </submittedName>
</protein>
<evidence type="ECO:0000256" key="2">
    <source>
        <dbReference type="ARBA" id="ARBA00007935"/>
    </source>
</evidence>
<feature type="transmembrane region" description="Helical" evidence="8">
    <location>
        <begin position="136"/>
        <end position="159"/>
    </location>
</feature>
<dbReference type="InterPro" id="IPR000522">
    <property type="entry name" value="ABC_transptr_permease_BtuC"/>
</dbReference>
<name>A0A7H0SQW1_9CORY</name>
<keyword evidence="6 8" id="KW-1133">Transmembrane helix</keyword>
<dbReference type="RefSeq" id="WP_187974245.1">
    <property type="nucleotide sequence ID" value="NZ_CP046884.1"/>
</dbReference>
<proteinExistence type="inferred from homology"/>
<feature type="transmembrane region" description="Helical" evidence="8">
    <location>
        <begin position="179"/>
        <end position="198"/>
    </location>
</feature>
<evidence type="ECO:0000313" key="10">
    <source>
        <dbReference type="Proteomes" id="UP000516320"/>
    </source>
</evidence>
<feature type="transmembrane region" description="Helical" evidence="8">
    <location>
        <begin position="105"/>
        <end position="124"/>
    </location>
</feature>
<sequence length="324" mass="33929">MPTSRRVILPLLLILLVVAFFCALSLGPSSPDWANLWSSPLIRSIRLPRALVALGVGAALALAGTILQAIFHNPLADPGIIGVSSGAALGAVIAMVSGATATYHWALPAAAFLGAILTAILVYAVASRRGADPITLVLVGIAASAFLGAITASLVANAPQDSDLRGIAFWMNGDLVARQWRHVPMVFLLLLIGVLGIIPMARRLDLLLLGEDIAHSTGVNVRRTRFLALAIASLITAGAVSVAGIIGFVGLVIPHLIRLVIGPRHGLLLPSAAIAGAAFLLFADTLARLWVSPFVFQTGTMIAFLGSPVFLWLLLRSRGKWSHP</sequence>
<evidence type="ECO:0000256" key="5">
    <source>
        <dbReference type="ARBA" id="ARBA00022692"/>
    </source>
</evidence>
<feature type="transmembrane region" description="Helical" evidence="8">
    <location>
        <begin position="79"/>
        <end position="99"/>
    </location>
</feature>
<dbReference type="Pfam" id="PF01032">
    <property type="entry name" value="FecCD"/>
    <property type="match status" value="1"/>
</dbReference>
<dbReference type="GO" id="GO:0005886">
    <property type="term" value="C:plasma membrane"/>
    <property type="evidence" value="ECO:0007669"/>
    <property type="project" value="UniProtKB-SubCell"/>
</dbReference>
<dbReference type="GO" id="GO:0022857">
    <property type="term" value="F:transmembrane transporter activity"/>
    <property type="evidence" value="ECO:0007669"/>
    <property type="project" value="InterPro"/>
</dbReference>
<keyword evidence="5 8" id="KW-0812">Transmembrane</keyword>
<dbReference type="InterPro" id="IPR037294">
    <property type="entry name" value="ABC_BtuC-like"/>
</dbReference>
<reference evidence="9 10" key="1">
    <citation type="submission" date="2019-12" db="EMBL/GenBank/DDBJ databases">
        <title>Corynebacterium sp. nov., isolated from feces of the Anser Albifrons in China.</title>
        <authorList>
            <person name="Liu Q."/>
        </authorList>
    </citation>
    <scope>NUCLEOTIDE SEQUENCE [LARGE SCALE GENOMIC DNA]</scope>
    <source>
        <strain evidence="9 10">4H37-19</strain>
    </source>
</reference>
<dbReference type="Proteomes" id="UP000516320">
    <property type="component" value="Chromosome"/>
</dbReference>
<evidence type="ECO:0000256" key="7">
    <source>
        <dbReference type="ARBA" id="ARBA00023136"/>
    </source>
</evidence>
<dbReference type="KEGG" id="cpoy:GP475_10075"/>
<keyword evidence="4" id="KW-1003">Cell membrane</keyword>
<keyword evidence="10" id="KW-1185">Reference proteome</keyword>
<evidence type="ECO:0000256" key="3">
    <source>
        <dbReference type="ARBA" id="ARBA00022448"/>
    </source>
</evidence>
<feature type="transmembrane region" description="Helical" evidence="8">
    <location>
        <begin position="226"/>
        <end position="253"/>
    </location>
</feature>
<evidence type="ECO:0000256" key="1">
    <source>
        <dbReference type="ARBA" id="ARBA00004651"/>
    </source>
</evidence>
<dbReference type="PANTHER" id="PTHR30472:SF25">
    <property type="entry name" value="ABC TRANSPORTER PERMEASE PROTEIN MJ0876-RELATED"/>
    <property type="match status" value="1"/>
</dbReference>